<evidence type="ECO:0000256" key="3">
    <source>
        <dbReference type="ARBA" id="ARBA00048679"/>
    </source>
</evidence>
<comment type="catalytic activity">
    <reaction evidence="2">
        <text>L-threonyl-[protein] + ATP = O-phospho-L-threonyl-[protein] + ADP + H(+)</text>
        <dbReference type="Rhea" id="RHEA:46608"/>
        <dbReference type="Rhea" id="RHEA-COMP:11060"/>
        <dbReference type="Rhea" id="RHEA-COMP:11605"/>
        <dbReference type="ChEBI" id="CHEBI:15378"/>
        <dbReference type="ChEBI" id="CHEBI:30013"/>
        <dbReference type="ChEBI" id="CHEBI:30616"/>
        <dbReference type="ChEBI" id="CHEBI:61977"/>
        <dbReference type="ChEBI" id="CHEBI:456216"/>
        <dbReference type="EC" id="2.7.11.1"/>
    </reaction>
</comment>
<feature type="non-terminal residue" evidence="6">
    <location>
        <position position="1"/>
    </location>
</feature>
<evidence type="ECO:0000313" key="7">
    <source>
        <dbReference type="Proteomes" id="UP001295794"/>
    </source>
</evidence>
<dbReference type="InterPro" id="IPR008271">
    <property type="entry name" value="Ser/Thr_kinase_AS"/>
</dbReference>
<dbReference type="Proteomes" id="UP001295794">
    <property type="component" value="Unassembled WGS sequence"/>
</dbReference>
<dbReference type="GO" id="GO:0004674">
    <property type="term" value="F:protein serine/threonine kinase activity"/>
    <property type="evidence" value="ECO:0007669"/>
    <property type="project" value="UniProtKB-EC"/>
</dbReference>
<comment type="caution">
    <text evidence="6">The sequence shown here is derived from an EMBL/GenBank/DDBJ whole genome shotgun (WGS) entry which is preliminary data.</text>
</comment>
<accession>A0AAD2HSR1</accession>
<comment type="similarity">
    <text evidence="1">Belongs to the protein kinase superfamily. CAMK Ser/Thr protein kinase family. CHEK2 subfamily.</text>
</comment>
<gene>
    <name evidence="6" type="ORF">MYCIT1_LOCUS32063</name>
</gene>
<evidence type="ECO:0000259" key="5">
    <source>
        <dbReference type="PROSITE" id="PS50011"/>
    </source>
</evidence>
<dbReference type="GO" id="GO:0005524">
    <property type="term" value="F:ATP binding"/>
    <property type="evidence" value="ECO:0007669"/>
    <property type="project" value="InterPro"/>
</dbReference>
<dbReference type="InterPro" id="IPR008984">
    <property type="entry name" value="SMAD_FHA_dom_sf"/>
</dbReference>
<dbReference type="AlphaFoldDB" id="A0AAD2HSR1"/>
<keyword evidence="7" id="KW-1185">Reference proteome</keyword>
<organism evidence="6 7">
    <name type="scientific">Mycena citricolor</name>
    <dbReference type="NCBI Taxonomy" id="2018698"/>
    <lineage>
        <taxon>Eukaryota</taxon>
        <taxon>Fungi</taxon>
        <taxon>Dikarya</taxon>
        <taxon>Basidiomycota</taxon>
        <taxon>Agaricomycotina</taxon>
        <taxon>Agaricomycetes</taxon>
        <taxon>Agaricomycetidae</taxon>
        <taxon>Agaricales</taxon>
        <taxon>Marasmiineae</taxon>
        <taxon>Mycenaceae</taxon>
        <taxon>Mycena</taxon>
    </lineage>
</organism>
<dbReference type="InterPro" id="IPR000719">
    <property type="entry name" value="Prot_kinase_dom"/>
</dbReference>
<feature type="domain" description="FHA" evidence="4">
    <location>
        <begin position="135"/>
        <end position="196"/>
    </location>
</feature>
<dbReference type="PROSITE" id="PS50011">
    <property type="entry name" value="PROTEIN_KINASE_DOM"/>
    <property type="match status" value="1"/>
</dbReference>
<dbReference type="Gene3D" id="2.60.200.20">
    <property type="match status" value="1"/>
</dbReference>
<feature type="domain" description="Protein kinase" evidence="5">
    <location>
        <begin position="254"/>
        <end position="528"/>
    </location>
</feature>
<dbReference type="GO" id="GO:0005737">
    <property type="term" value="C:cytoplasm"/>
    <property type="evidence" value="ECO:0007669"/>
    <property type="project" value="TreeGrafter"/>
</dbReference>
<evidence type="ECO:0008006" key="8">
    <source>
        <dbReference type="Google" id="ProtNLM"/>
    </source>
</evidence>
<dbReference type="PROSITE" id="PS50006">
    <property type="entry name" value="FHA_DOMAIN"/>
    <property type="match status" value="1"/>
</dbReference>
<evidence type="ECO:0000256" key="2">
    <source>
        <dbReference type="ARBA" id="ARBA00047899"/>
    </source>
</evidence>
<comment type="catalytic activity">
    <reaction evidence="3">
        <text>L-seryl-[protein] + ATP = O-phospho-L-seryl-[protein] + ADP + H(+)</text>
        <dbReference type="Rhea" id="RHEA:17989"/>
        <dbReference type="Rhea" id="RHEA-COMP:9863"/>
        <dbReference type="Rhea" id="RHEA-COMP:11604"/>
        <dbReference type="ChEBI" id="CHEBI:15378"/>
        <dbReference type="ChEBI" id="CHEBI:29999"/>
        <dbReference type="ChEBI" id="CHEBI:30616"/>
        <dbReference type="ChEBI" id="CHEBI:83421"/>
        <dbReference type="ChEBI" id="CHEBI:456216"/>
        <dbReference type="EC" id="2.7.11.1"/>
    </reaction>
</comment>
<dbReference type="GO" id="GO:0044773">
    <property type="term" value="P:mitotic DNA damage checkpoint signaling"/>
    <property type="evidence" value="ECO:0007669"/>
    <property type="project" value="TreeGrafter"/>
</dbReference>
<name>A0AAD2HSR1_9AGAR</name>
<dbReference type="EMBL" id="CAVNYO010000444">
    <property type="protein sequence ID" value="CAK5281160.1"/>
    <property type="molecule type" value="Genomic_DNA"/>
</dbReference>
<dbReference type="SUPFAM" id="SSF56112">
    <property type="entry name" value="Protein kinase-like (PK-like)"/>
    <property type="match status" value="1"/>
</dbReference>
<evidence type="ECO:0000256" key="1">
    <source>
        <dbReference type="ARBA" id="ARBA00005575"/>
    </source>
</evidence>
<dbReference type="PANTHER" id="PTHR44167">
    <property type="entry name" value="OVARIAN-SPECIFIC SERINE/THREONINE-PROTEIN KINASE LOK-RELATED"/>
    <property type="match status" value="1"/>
</dbReference>
<sequence length="538" mass="59606">DHQSPLSPRFKQLKKNKALPFANHDPHKRDLLSRLPDCLQASSNLPPANTSITFMAQTRSAKLLVADNCPATAAEEEEEMETEMPEYSDADRVSVVEDVLAGNDHLWCRLVRIETSGNNVFPPGNFKFGRDQPVLSFGREGQGQGQGQDRELMTFVAPAKAYITKLHASITLSREGNGLMERIMIRDHVSTNGTWVIRKIGESPSEASLVPHNQAYELVDGDEIRLGAAPGRTVAGNFFHFRFHDMRPRTTDEYNIHESIAHGGHGRVFKGSHRRTGAIVAIKRIDPGTLASTSATVAAIISKEIQVLKRLSHENIVGIRDIYRLRGDGVELVLEFVDGGTLRQFISRYKGLSERMTKHLMRQLFTGLAYMHSQHVIHRDIKPDNILLTSDTPPVVKITDFGVAAIVKTDNPTSGATSYVGTVNFVAPEVTEKNTKPYNHLVDSFSSGVTLFCCLAGLENQIITVPDTREPLRAMPNIGFLTQGCLGKDKEGYTIQPSDHCCRLLVGLLMFDPNRRLSMLEALAMPWFAKDGTELTSV</sequence>
<dbReference type="GO" id="GO:0005634">
    <property type="term" value="C:nucleus"/>
    <property type="evidence" value="ECO:0007669"/>
    <property type="project" value="TreeGrafter"/>
</dbReference>
<dbReference type="Pfam" id="PF00069">
    <property type="entry name" value="Pkinase"/>
    <property type="match status" value="1"/>
</dbReference>
<dbReference type="InterPro" id="IPR011009">
    <property type="entry name" value="Kinase-like_dom_sf"/>
</dbReference>
<dbReference type="PANTHER" id="PTHR44167:SF18">
    <property type="entry name" value="PROTEIN KINASE DOMAIN-CONTAINING PROTEIN"/>
    <property type="match status" value="1"/>
</dbReference>
<dbReference type="Pfam" id="PF00498">
    <property type="entry name" value="FHA"/>
    <property type="match status" value="1"/>
</dbReference>
<reference evidence="6" key="1">
    <citation type="submission" date="2023-11" db="EMBL/GenBank/DDBJ databases">
        <authorList>
            <person name="De Vega J J."/>
            <person name="De Vega J J."/>
        </authorList>
    </citation>
    <scope>NUCLEOTIDE SEQUENCE</scope>
</reference>
<dbReference type="SUPFAM" id="SSF49879">
    <property type="entry name" value="SMAD/FHA domain"/>
    <property type="match status" value="1"/>
</dbReference>
<dbReference type="PROSITE" id="PS00108">
    <property type="entry name" value="PROTEIN_KINASE_ST"/>
    <property type="match status" value="1"/>
</dbReference>
<dbReference type="Gene3D" id="1.10.510.10">
    <property type="entry name" value="Transferase(Phosphotransferase) domain 1"/>
    <property type="match status" value="1"/>
</dbReference>
<dbReference type="SMART" id="SM00220">
    <property type="entry name" value="S_TKc"/>
    <property type="match status" value="1"/>
</dbReference>
<evidence type="ECO:0000313" key="6">
    <source>
        <dbReference type="EMBL" id="CAK5281160.1"/>
    </source>
</evidence>
<proteinExistence type="inferred from homology"/>
<dbReference type="InterPro" id="IPR000253">
    <property type="entry name" value="FHA_dom"/>
</dbReference>
<evidence type="ECO:0000259" key="4">
    <source>
        <dbReference type="PROSITE" id="PS50006"/>
    </source>
</evidence>
<protein>
    <recommendedName>
        <fullName evidence="8">Protein kinase domain-containing protein</fullName>
    </recommendedName>
</protein>